<protein>
    <recommendedName>
        <fullName evidence="1">RNA-directed DNA polymerase</fullName>
        <ecNumber evidence="1">2.7.7.49</ecNumber>
    </recommendedName>
</protein>
<dbReference type="GO" id="GO:0015074">
    <property type="term" value="P:DNA integration"/>
    <property type="evidence" value="ECO:0007669"/>
    <property type="project" value="InterPro"/>
</dbReference>
<feature type="compositionally biased region" description="Polar residues" evidence="3">
    <location>
        <begin position="1261"/>
        <end position="1279"/>
    </location>
</feature>
<sequence>MTSPLDRKTSLPAGSNASMMNVAGVSPLNFSAVNLAEEWKLWLKKYQMFEIASNFDKETDQRRVAMLMHSMGGCGMEIFNSFNMNDSEQYVYNTVVTKFTEHFDAKCPITLVRHKFFTCKQQEGQSIMEYVTELQNLSLSCKFQNLRAELVRDIFIAGLSNKKLQMMLLKEQKLDIDKAVNMCRAVETSMDHVNKTQDSAPVMKVTQKFIPKSKKYQSNNGPSSSSGFNSNSSSGFSKTNKVVKCYRCGRLGHYRNRCRVKMVSNISSNVLEDDFDQLFIGEVVNEVSQNCDWSKNLSINNHVVKFQLDTGSPVNLLSLSLLKKIFPNKTMPHIIKSKWNLCTVTNEHIPVIGSIFLLCKIDEDSDQKCRLEFVIVNTDCNPLLGLKTCTDLNLIARIASIGNKYSDLIVKYSDVFSSQVGTVGPEYHIKLSDNAIPRIDGQRKIPFALKDQLKLELDRMEKAGIITRIIEPTEWVNSIVVVKKPNNKLRICLDPRYLNQFIVTSNSSIPTFEQIASNLANAKYFSVLDCNSGFWQIPLDSESAKLCTFNSPLGGRYMFKKLPFGLSCSSEAFQERINFIFENEPGVALYIDDLIVWGESREEHDKRLNRVLEIARKQGLRLNKEKCKLGVEEVKFLGHIFSNRSMAIDPSKISAVLEMPNPTCKKDLERIIGFFNYLSRFIPNFSDITAPLRELMKKSSEFVWTIEHTNALNKLKQIVTSSPVLKIFDPSKEIVLSVDSSVEGVGAVLLQEGQPVAFASKSLSPTQKKSWAQIEREMYAIVFGCVRFHQYIFGAKVLVETDHKALENLFCKPMNSVPARIQRMMLKIQNYNLQVKYKAGRLLFLADTLSRASLPNHSKELLVDLEQDIVCQVNSVVDCLPVSKGKLDEIKRESQNDEVHKLLRHVIFKGWPNDKNKLYNELKVFWTYREDLHVIDDIIFKNNSLLIPKSLQKEMLCKIHEGHMGMNLCCNRAKHVIFWPNMYNQIKEMCSRCDACLSFSPNNTKESLITHEVPELPWIKLGCDLFEFNKIHYLILVDYYSKFFEIVKLDNLTAQHIITHMKSIFARHGIPKLIVADSGTQFTSQLFKQFSLSYEFDFVCSSPYHHKSNGLAEAHVKIVKNILKKCEHDGTDPYLAILNFRNTPKTNLPSPANLLFSRSLRTKLPCHEEILKPKIVKHYSNINRSNNERYYNKSSHNLKPVDIGDSVYFKKDMSKPWVRGKILSKCNQPRSYVVEDENNSTFKRNRVHIKVVPKNNDCRSLGNTPFGTPIRVSSDSSPETPRVVVQNPSTKSGRSIRRPLFFSEQYQYYN</sequence>
<dbReference type="PaxDb" id="121845-A0A1S3DH71"/>
<dbReference type="InterPro" id="IPR000477">
    <property type="entry name" value="RT_dom"/>
</dbReference>
<dbReference type="Gene3D" id="3.10.10.10">
    <property type="entry name" value="HIV Type 1 Reverse Transcriptase, subunit A, domain 1"/>
    <property type="match status" value="1"/>
</dbReference>
<dbReference type="KEGG" id="dci:103518402"/>
<dbReference type="OMA" id="QVETDHK"/>
<dbReference type="GO" id="GO:0003676">
    <property type="term" value="F:nucleic acid binding"/>
    <property type="evidence" value="ECO:0007669"/>
    <property type="project" value="InterPro"/>
</dbReference>
<dbReference type="InterPro" id="IPR001584">
    <property type="entry name" value="Integrase_cat-core"/>
</dbReference>
<evidence type="ECO:0000313" key="8">
    <source>
        <dbReference type="RefSeq" id="XP_008481687.1"/>
    </source>
</evidence>
<accession>A0A1S3DH71</accession>
<dbReference type="Gene3D" id="3.10.20.370">
    <property type="match status" value="1"/>
</dbReference>
<dbReference type="GO" id="GO:0042575">
    <property type="term" value="C:DNA polymerase complex"/>
    <property type="evidence" value="ECO:0007669"/>
    <property type="project" value="UniProtKB-ARBA"/>
</dbReference>
<proteinExistence type="predicted"/>
<dbReference type="InterPro" id="IPR012337">
    <property type="entry name" value="RNaseH-like_sf"/>
</dbReference>
<feature type="domain" description="CCHC-type" evidence="4">
    <location>
        <begin position="244"/>
        <end position="259"/>
    </location>
</feature>
<feature type="domain" description="Reverse transcriptase" evidence="5">
    <location>
        <begin position="463"/>
        <end position="641"/>
    </location>
</feature>
<dbReference type="Pfam" id="PF00665">
    <property type="entry name" value="rve"/>
    <property type="match status" value="1"/>
</dbReference>
<dbReference type="InterPro" id="IPR021109">
    <property type="entry name" value="Peptidase_aspartic_dom_sf"/>
</dbReference>
<dbReference type="SUPFAM" id="SSF56672">
    <property type="entry name" value="DNA/RNA polymerases"/>
    <property type="match status" value="1"/>
</dbReference>
<dbReference type="PANTHER" id="PTHR37984">
    <property type="entry name" value="PROTEIN CBG26694"/>
    <property type="match status" value="1"/>
</dbReference>
<gene>
    <name evidence="8" type="primary">LOC103518402</name>
</gene>
<dbReference type="FunFam" id="3.30.70.270:FF:000026">
    <property type="entry name" value="Transposon Ty3-G Gag-Pol polyprotein"/>
    <property type="match status" value="1"/>
</dbReference>
<dbReference type="PROSITE" id="PS50158">
    <property type="entry name" value="ZF_CCHC"/>
    <property type="match status" value="1"/>
</dbReference>
<evidence type="ECO:0000256" key="3">
    <source>
        <dbReference type="SAM" id="MobiDB-lite"/>
    </source>
</evidence>
<dbReference type="InterPro" id="IPR001878">
    <property type="entry name" value="Znf_CCHC"/>
</dbReference>
<dbReference type="Pfam" id="PF17919">
    <property type="entry name" value="RT_RNaseH_2"/>
    <property type="match status" value="1"/>
</dbReference>
<feature type="region of interest" description="Disordered" evidence="3">
    <location>
        <begin position="1260"/>
        <end position="1293"/>
    </location>
</feature>
<feature type="compositionally biased region" description="Low complexity" evidence="3">
    <location>
        <begin position="218"/>
        <end position="237"/>
    </location>
</feature>
<dbReference type="EC" id="2.7.7.49" evidence="1"/>
<evidence type="ECO:0000259" key="6">
    <source>
        <dbReference type="PROSITE" id="PS50994"/>
    </source>
</evidence>
<feature type="region of interest" description="Disordered" evidence="3">
    <location>
        <begin position="214"/>
        <end position="237"/>
    </location>
</feature>
<dbReference type="InterPro" id="IPR041588">
    <property type="entry name" value="Integrase_H2C2"/>
</dbReference>
<dbReference type="Pfam" id="PF00078">
    <property type="entry name" value="RVT_1"/>
    <property type="match status" value="1"/>
</dbReference>
<dbReference type="InterPro" id="IPR043502">
    <property type="entry name" value="DNA/RNA_pol_sf"/>
</dbReference>
<dbReference type="STRING" id="121845.A0A1S3DH71"/>
<dbReference type="GO" id="GO:0003964">
    <property type="term" value="F:RNA-directed DNA polymerase activity"/>
    <property type="evidence" value="ECO:0007669"/>
    <property type="project" value="UniProtKB-EC"/>
</dbReference>
<evidence type="ECO:0000313" key="7">
    <source>
        <dbReference type="Proteomes" id="UP000079169"/>
    </source>
</evidence>
<keyword evidence="7" id="KW-1185">Reference proteome</keyword>
<dbReference type="FunFam" id="3.30.420.10:FF:000063">
    <property type="entry name" value="Retrovirus-related Pol polyprotein from transposon 297-like Protein"/>
    <property type="match status" value="1"/>
</dbReference>
<evidence type="ECO:0000259" key="5">
    <source>
        <dbReference type="PROSITE" id="PS50878"/>
    </source>
</evidence>
<name>A0A1S3DH71_DIACI</name>
<dbReference type="Gene3D" id="2.40.70.10">
    <property type="entry name" value="Acid Proteases"/>
    <property type="match status" value="1"/>
</dbReference>
<dbReference type="SUPFAM" id="SSF50630">
    <property type="entry name" value="Acid proteases"/>
    <property type="match status" value="1"/>
</dbReference>
<organism evidence="7 8">
    <name type="scientific">Diaphorina citri</name>
    <name type="common">Asian citrus psyllid</name>
    <dbReference type="NCBI Taxonomy" id="121845"/>
    <lineage>
        <taxon>Eukaryota</taxon>
        <taxon>Metazoa</taxon>
        <taxon>Ecdysozoa</taxon>
        <taxon>Arthropoda</taxon>
        <taxon>Hexapoda</taxon>
        <taxon>Insecta</taxon>
        <taxon>Pterygota</taxon>
        <taxon>Neoptera</taxon>
        <taxon>Paraneoptera</taxon>
        <taxon>Hemiptera</taxon>
        <taxon>Sternorrhyncha</taxon>
        <taxon>Psylloidea</taxon>
        <taxon>Psyllidae</taxon>
        <taxon>Diaphorininae</taxon>
        <taxon>Diaphorina</taxon>
    </lineage>
</organism>
<dbReference type="GeneID" id="103518402"/>
<dbReference type="FunFam" id="1.10.340.70:FF:000004">
    <property type="entry name" value="Retrovirus-related Pol polyprotein from transposon 297-like Protein"/>
    <property type="match status" value="1"/>
</dbReference>
<dbReference type="Gene3D" id="1.10.340.70">
    <property type="match status" value="1"/>
</dbReference>
<dbReference type="GO" id="GO:0008270">
    <property type="term" value="F:zinc ion binding"/>
    <property type="evidence" value="ECO:0007669"/>
    <property type="project" value="UniProtKB-KW"/>
</dbReference>
<keyword evidence="2" id="KW-0863">Zinc-finger</keyword>
<evidence type="ECO:0000256" key="1">
    <source>
        <dbReference type="ARBA" id="ARBA00012493"/>
    </source>
</evidence>
<evidence type="ECO:0000256" key="2">
    <source>
        <dbReference type="PROSITE-ProRule" id="PRU00047"/>
    </source>
</evidence>
<keyword evidence="2" id="KW-0862">Zinc</keyword>
<dbReference type="InterPro" id="IPR036397">
    <property type="entry name" value="RNaseH_sf"/>
</dbReference>
<dbReference type="Gene3D" id="3.30.70.270">
    <property type="match status" value="2"/>
</dbReference>
<dbReference type="Pfam" id="PF17921">
    <property type="entry name" value="Integrase_H2C2"/>
    <property type="match status" value="1"/>
</dbReference>
<feature type="domain" description="Integrase catalytic" evidence="6">
    <location>
        <begin position="1013"/>
        <end position="1125"/>
    </location>
</feature>
<dbReference type="PROSITE" id="PS50878">
    <property type="entry name" value="RT_POL"/>
    <property type="match status" value="1"/>
</dbReference>
<reference evidence="8" key="1">
    <citation type="submission" date="2025-08" db="UniProtKB">
        <authorList>
            <consortium name="RefSeq"/>
        </authorList>
    </citation>
    <scope>IDENTIFICATION</scope>
</reference>
<dbReference type="InterPro" id="IPR043128">
    <property type="entry name" value="Rev_trsase/Diguanyl_cyclase"/>
</dbReference>
<evidence type="ECO:0000259" key="4">
    <source>
        <dbReference type="PROSITE" id="PS50158"/>
    </source>
</evidence>
<dbReference type="Gene3D" id="3.30.420.10">
    <property type="entry name" value="Ribonuclease H-like superfamily/Ribonuclease H"/>
    <property type="match status" value="1"/>
</dbReference>
<dbReference type="CDD" id="cd01647">
    <property type="entry name" value="RT_LTR"/>
    <property type="match status" value="1"/>
</dbReference>
<dbReference type="PANTHER" id="PTHR37984:SF8">
    <property type="entry name" value="CCHC-TYPE DOMAIN-CONTAINING PROTEIN"/>
    <property type="match status" value="1"/>
</dbReference>
<dbReference type="RefSeq" id="XP_008481687.1">
    <property type="nucleotide sequence ID" value="XM_008483465.1"/>
</dbReference>
<dbReference type="CDD" id="cd09274">
    <property type="entry name" value="RNase_HI_RT_Ty3"/>
    <property type="match status" value="1"/>
</dbReference>
<keyword evidence="2" id="KW-0479">Metal-binding</keyword>
<dbReference type="PROSITE" id="PS50994">
    <property type="entry name" value="INTEGRASE"/>
    <property type="match status" value="1"/>
</dbReference>
<dbReference type="InterPro" id="IPR041577">
    <property type="entry name" value="RT_RNaseH_2"/>
</dbReference>
<dbReference type="SUPFAM" id="SSF53098">
    <property type="entry name" value="Ribonuclease H-like"/>
    <property type="match status" value="1"/>
</dbReference>
<dbReference type="Proteomes" id="UP000079169">
    <property type="component" value="Unplaced"/>
</dbReference>
<dbReference type="InterPro" id="IPR050951">
    <property type="entry name" value="Retrovirus_Pol_polyprotein"/>
</dbReference>